<dbReference type="PROSITE" id="PS51186">
    <property type="entry name" value="GNAT"/>
    <property type="match status" value="1"/>
</dbReference>
<dbReference type="RefSeq" id="WP_212985244.1">
    <property type="nucleotide sequence ID" value="NZ_BORU01000003.1"/>
</dbReference>
<dbReference type="InterPro" id="IPR000182">
    <property type="entry name" value="GNAT_dom"/>
</dbReference>
<dbReference type="Pfam" id="PF13508">
    <property type="entry name" value="Acetyltransf_7"/>
    <property type="match status" value="1"/>
</dbReference>
<sequence length="166" mass="19663">MIRLREVTEKDGPFLFEVYADTRAEEISTFGWGEAERNVFLKMQYAAQKHSYLHQYPRAVHQIVMYNETPVGRMITDMTEDAYLLVDVSLHSDFQNQGIGTFLIRNLQNSVEREHKKVRLHVLEHSPARQLYDRLGFRLIGESFPYITMEWRHAESSYHIQRSNDK</sequence>
<name>A0ABQ4LJI0_9BACL</name>
<dbReference type="Proteomes" id="UP000676601">
    <property type="component" value="Unassembled WGS sequence"/>
</dbReference>
<reference evidence="2 3" key="1">
    <citation type="submission" date="2021-03" db="EMBL/GenBank/DDBJ databases">
        <title>Antimicrobial resistance genes in bacteria isolated from Japanese honey, and their potential for conferring macrolide and lincosamide resistance in the American foulbrood pathogen Paenibacillus larvae.</title>
        <authorList>
            <person name="Okamoto M."/>
            <person name="Kumagai M."/>
            <person name="Kanamori H."/>
            <person name="Takamatsu D."/>
        </authorList>
    </citation>
    <scope>NUCLEOTIDE SEQUENCE [LARGE SCALE GENOMIC DNA]</scope>
    <source>
        <strain evidence="2 3">J21TS7</strain>
    </source>
</reference>
<gene>
    <name evidence="2" type="ORF">J21TS7_49920</name>
</gene>
<evidence type="ECO:0000313" key="3">
    <source>
        <dbReference type="Proteomes" id="UP000676601"/>
    </source>
</evidence>
<dbReference type="Gene3D" id="3.40.630.30">
    <property type="match status" value="1"/>
</dbReference>
<feature type="domain" description="N-acetyltransferase" evidence="1">
    <location>
        <begin position="2"/>
        <end position="154"/>
    </location>
</feature>
<dbReference type="EMBL" id="BORU01000003">
    <property type="protein sequence ID" value="GIO56674.1"/>
    <property type="molecule type" value="Genomic_DNA"/>
</dbReference>
<dbReference type="InterPro" id="IPR016181">
    <property type="entry name" value="Acyl_CoA_acyltransferase"/>
</dbReference>
<protein>
    <recommendedName>
        <fullName evidence="1">N-acetyltransferase domain-containing protein</fullName>
    </recommendedName>
</protein>
<keyword evidence="3" id="KW-1185">Reference proteome</keyword>
<proteinExistence type="predicted"/>
<comment type="caution">
    <text evidence="2">The sequence shown here is derived from an EMBL/GenBank/DDBJ whole genome shotgun (WGS) entry which is preliminary data.</text>
</comment>
<accession>A0ABQ4LJI0</accession>
<evidence type="ECO:0000313" key="2">
    <source>
        <dbReference type="EMBL" id="GIO56674.1"/>
    </source>
</evidence>
<dbReference type="SUPFAM" id="SSF55729">
    <property type="entry name" value="Acyl-CoA N-acyltransferases (Nat)"/>
    <property type="match status" value="1"/>
</dbReference>
<evidence type="ECO:0000259" key="1">
    <source>
        <dbReference type="PROSITE" id="PS51186"/>
    </source>
</evidence>
<organism evidence="2 3">
    <name type="scientific">Paenibacillus cineris</name>
    <dbReference type="NCBI Taxonomy" id="237530"/>
    <lineage>
        <taxon>Bacteria</taxon>
        <taxon>Bacillati</taxon>
        <taxon>Bacillota</taxon>
        <taxon>Bacilli</taxon>
        <taxon>Bacillales</taxon>
        <taxon>Paenibacillaceae</taxon>
        <taxon>Paenibacillus</taxon>
    </lineage>
</organism>